<proteinExistence type="inferred from homology"/>
<reference evidence="5" key="1">
    <citation type="submission" date="2021-01" db="EMBL/GenBank/DDBJ databases">
        <authorList>
            <person name="Corre E."/>
            <person name="Pelletier E."/>
            <person name="Niang G."/>
            <person name="Scheremetjew M."/>
            <person name="Finn R."/>
            <person name="Kale V."/>
            <person name="Holt S."/>
            <person name="Cochrane G."/>
            <person name="Meng A."/>
            <person name="Brown T."/>
            <person name="Cohen L."/>
        </authorList>
    </citation>
    <scope>NUCLEOTIDE SEQUENCE</scope>
    <source>
        <strain evidence="5">GSBS06</strain>
    </source>
</reference>
<comment type="similarity">
    <text evidence="1">Belongs to the methyltransferase superfamily.</text>
</comment>
<dbReference type="InterPro" id="IPR057954">
    <property type="entry name" value="SET_TTL12"/>
</dbReference>
<dbReference type="EMBL" id="HBIN01017148">
    <property type="protein sequence ID" value="CAE0442958.1"/>
    <property type="molecule type" value="Transcribed_RNA"/>
</dbReference>
<organism evidence="5">
    <name type="scientific">Aplanochytrium stocchinoi</name>
    <dbReference type="NCBI Taxonomy" id="215587"/>
    <lineage>
        <taxon>Eukaryota</taxon>
        <taxon>Sar</taxon>
        <taxon>Stramenopiles</taxon>
        <taxon>Bigyra</taxon>
        <taxon>Labyrinthulomycetes</taxon>
        <taxon>Thraustochytrida</taxon>
        <taxon>Thraustochytriidae</taxon>
        <taxon>Aplanochytrium</taxon>
    </lineage>
</organism>
<dbReference type="GO" id="GO:0032259">
    <property type="term" value="P:methylation"/>
    <property type="evidence" value="ECO:0007669"/>
    <property type="project" value="UniProtKB-KW"/>
</dbReference>
<accession>A0A7S3V089</accession>
<keyword evidence="2" id="KW-0489">Methyltransferase</keyword>
<dbReference type="AlphaFoldDB" id="A0A7S3V089"/>
<evidence type="ECO:0000256" key="1">
    <source>
        <dbReference type="ARBA" id="ARBA00008361"/>
    </source>
</evidence>
<evidence type="ECO:0000313" key="5">
    <source>
        <dbReference type="EMBL" id="CAE0442958.1"/>
    </source>
</evidence>
<dbReference type="Pfam" id="PF25556">
    <property type="entry name" value="SET_TTL"/>
    <property type="match status" value="1"/>
</dbReference>
<feature type="domain" description="Tubulin--tyrosine ligase-like protein 12 SET-like" evidence="4">
    <location>
        <begin position="79"/>
        <end position="215"/>
    </location>
</feature>
<evidence type="ECO:0000256" key="2">
    <source>
        <dbReference type="ARBA" id="ARBA00022603"/>
    </source>
</evidence>
<dbReference type="Gene3D" id="3.40.50.150">
    <property type="entry name" value="Vaccinia Virus protein VP39"/>
    <property type="match status" value="1"/>
</dbReference>
<dbReference type="PANTHER" id="PTHR12176:SF79">
    <property type="entry name" value="METHYLTRANSFERASE TYPE 11 DOMAIN-CONTAINING PROTEIN"/>
    <property type="match status" value="1"/>
</dbReference>
<dbReference type="PANTHER" id="PTHR12176">
    <property type="entry name" value="SAM-DEPENDENT METHYLTRANSFERASE SUPERFAMILY PROTEIN"/>
    <property type="match status" value="1"/>
</dbReference>
<dbReference type="CDD" id="cd02440">
    <property type="entry name" value="AdoMet_MTases"/>
    <property type="match status" value="1"/>
</dbReference>
<name>A0A7S3V089_9STRA</name>
<evidence type="ECO:0000259" key="4">
    <source>
        <dbReference type="Pfam" id="PF25556"/>
    </source>
</evidence>
<dbReference type="SUPFAM" id="SSF53335">
    <property type="entry name" value="S-adenosyl-L-methionine-dependent methyltransferases"/>
    <property type="match status" value="1"/>
</dbReference>
<keyword evidence="3" id="KW-0808">Transferase</keyword>
<sequence length="457" mass="52577">MTTVDNQEPECKVGLEEKWLEAHREQLKHSELPEQLWTTLAEKVVHRIYDAGNYIEFHRVDSPLKRCQFQVVALNSLEEADDLFLVNHIWNFSSVAEAHTHLHDENIKGLSSRIAQIFDLDFEAADSQCSGKIEAEIIDNLVHFAFPHVIRSGSETLQEIYSVYDELGSRLQFAENKDDPKLNCKFISIFDVMQQRFISVIFTTRRIEAHEELKRLPAARIEHFQAQKSYWTDRFDTEGQCEWLASYSTLKPLIEESRKCEREDAQVIILGCGNSTLGFDMHKDGYPNISSVDFAENVIDQMKVKHGTGSGGLSWHVADLRALPETEFPCSKFHFAIDKGTLDSMLALGKQGWINPNVNFEDLEDETWVKAISAAQKYLKEVHRILLPTVGVFFLVSLGSPEFRVPLLEKCNLEVQQIKLLEPQRQDREDDEAKLKLKWNGQYHNKHIYICTTAKPQ</sequence>
<dbReference type="InterPro" id="IPR051419">
    <property type="entry name" value="Lys/N-term_MeTrsfase_sf"/>
</dbReference>
<dbReference type="InterPro" id="IPR029063">
    <property type="entry name" value="SAM-dependent_MTases_sf"/>
</dbReference>
<gene>
    <name evidence="5" type="ORF">ASTO00021_LOCUS13068</name>
</gene>
<evidence type="ECO:0000256" key="3">
    <source>
        <dbReference type="ARBA" id="ARBA00022679"/>
    </source>
</evidence>
<protein>
    <recommendedName>
        <fullName evidence="4">Tubulin--tyrosine ligase-like protein 12 SET-like domain-containing protein</fullName>
    </recommendedName>
</protein>
<dbReference type="GO" id="GO:0008168">
    <property type="term" value="F:methyltransferase activity"/>
    <property type="evidence" value="ECO:0007669"/>
    <property type="project" value="UniProtKB-KW"/>
</dbReference>